<dbReference type="AlphaFoldDB" id="A0A831Z0Z3"/>
<dbReference type="EC" id="1.5.1.3" evidence="3 8"/>
<accession>A0A831Z0Z3</accession>
<evidence type="ECO:0000256" key="1">
    <source>
        <dbReference type="ARBA" id="ARBA00004903"/>
    </source>
</evidence>
<dbReference type="InterPro" id="IPR024072">
    <property type="entry name" value="DHFR-like_dom_sf"/>
</dbReference>
<dbReference type="PANTHER" id="PTHR48069">
    <property type="entry name" value="DIHYDROFOLATE REDUCTASE"/>
    <property type="match status" value="1"/>
</dbReference>
<dbReference type="GO" id="GO:0004146">
    <property type="term" value="F:dihydrofolate reductase activity"/>
    <property type="evidence" value="ECO:0007669"/>
    <property type="project" value="UniProtKB-EC"/>
</dbReference>
<dbReference type="InterPro" id="IPR001796">
    <property type="entry name" value="DHFR_dom"/>
</dbReference>
<evidence type="ECO:0000256" key="5">
    <source>
        <dbReference type="ARBA" id="ARBA00022857"/>
    </source>
</evidence>
<dbReference type="PIRSF" id="PIRSF000194">
    <property type="entry name" value="DHFR"/>
    <property type="match status" value="1"/>
</dbReference>
<comment type="similarity">
    <text evidence="2 8 9">Belongs to the dihydrofolate reductase family.</text>
</comment>
<organism evidence="11">
    <name type="scientific">candidate division WWE3 bacterium</name>
    <dbReference type="NCBI Taxonomy" id="2053526"/>
    <lineage>
        <taxon>Bacteria</taxon>
        <taxon>Katanobacteria</taxon>
    </lineage>
</organism>
<sequence length="166" mass="19142">MISIVVAMGKNHVIGVGGKLPWLRIPADMRRFRELTLGKPVVMGRKTFESLGRKPLRGRLNVVLSRDRRYKAPNCLLLHSVEDVMEIFAGFDEVMVIGGAEIYRAFLPYASRIYLTKIDLAFGGDTYFPYVNWPSEWRVVESERVKKGRTSPYNLLFEVFERYPKP</sequence>
<keyword evidence="4 8" id="KW-0554">One-carbon metabolism</keyword>
<dbReference type="PANTHER" id="PTHR48069:SF3">
    <property type="entry name" value="DIHYDROFOLATE REDUCTASE"/>
    <property type="match status" value="1"/>
</dbReference>
<dbReference type="CDD" id="cd00209">
    <property type="entry name" value="DHFR"/>
    <property type="match status" value="1"/>
</dbReference>
<dbReference type="Pfam" id="PF00186">
    <property type="entry name" value="DHFR_1"/>
    <property type="match status" value="1"/>
</dbReference>
<evidence type="ECO:0000313" key="11">
    <source>
        <dbReference type="EMBL" id="HEX61890.1"/>
    </source>
</evidence>
<evidence type="ECO:0000256" key="6">
    <source>
        <dbReference type="ARBA" id="ARBA00023002"/>
    </source>
</evidence>
<dbReference type="SUPFAM" id="SSF53597">
    <property type="entry name" value="Dihydrofolate reductase-like"/>
    <property type="match status" value="1"/>
</dbReference>
<dbReference type="Gene3D" id="3.40.430.10">
    <property type="entry name" value="Dihydrofolate Reductase, subunit A"/>
    <property type="match status" value="1"/>
</dbReference>
<dbReference type="GO" id="GO:0006730">
    <property type="term" value="P:one-carbon metabolic process"/>
    <property type="evidence" value="ECO:0007669"/>
    <property type="project" value="UniProtKB-KW"/>
</dbReference>
<dbReference type="UniPathway" id="UPA00077">
    <property type="reaction ID" value="UER00158"/>
</dbReference>
<evidence type="ECO:0000256" key="2">
    <source>
        <dbReference type="ARBA" id="ARBA00009539"/>
    </source>
</evidence>
<feature type="domain" description="DHFR" evidence="10">
    <location>
        <begin position="1"/>
        <end position="162"/>
    </location>
</feature>
<evidence type="ECO:0000256" key="7">
    <source>
        <dbReference type="ARBA" id="ARBA00025067"/>
    </source>
</evidence>
<dbReference type="PROSITE" id="PS51330">
    <property type="entry name" value="DHFR_2"/>
    <property type="match status" value="1"/>
</dbReference>
<dbReference type="GO" id="GO:0070401">
    <property type="term" value="F:NADP+ binding"/>
    <property type="evidence" value="ECO:0007669"/>
    <property type="project" value="UniProtKB-ARBA"/>
</dbReference>
<dbReference type="PRINTS" id="PR00070">
    <property type="entry name" value="DHFR"/>
</dbReference>
<dbReference type="PROSITE" id="PS00075">
    <property type="entry name" value="DHFR_1"/>
    <property type="match status" value="1"/>
</dbReference>
<dbReference type="FunFam" id="3.40.430.10:FF:000001">
    <property type="entry name" value="Dihydrofolate reductase"/>
    <property type="match status" value="1"/>
</dbReference>
<dbReference type="GO" id="GO:0046654">
    <property type="term" value="P:tetrahydrofolate biosynthetic process"/>
    <property type="evidence" value="ECO:0007669"/>
    <property type="project" value="UniProtKB-UniPathway"/>
</dbReference>
<dbReference type="GO" id="GO:0046452">
    <property type="term" value="P:dihydrofolate metabolic process"/>
    <property type="evidence" value="ECO:0007669"/>
    <property type="project" value="TreeGrafter"/>
</dbReference>
<dbReference type="InterPro" id="IPR012259">
    <property type="entry name" value="DHFR"/>
</dbReference>
<evidence type="ECO:0000259" key="10">
    <source>
        <dbReference type="PROSITE" id="PS51330"/>
    </source>
</evidence>
<evidence type="ECO:0000256" key="8">
    <source>
        <dbReference type="PIRNR" id="PIRNR000194"/>
    </source>
</evidence>
<gene>
    <name evidence="11" type="ORF">ENR01_01895</name>
</gene>
<dbReference type="EMBL" id="DSPJ01000053">
    <property type="protein sequence ID" value="HEX61890.1"/>
    <property type="molecule type" value="Genomic_DNA"/>
</dbReference>
<evidence type="ECO:0000256" key="9">
    <source>
        <dbReference type="RuleBase" id="RU004474"/>
    </source>
</evidence>
<evidence type="ECO:0000256" key="3">
    <source>
        <dbReference type="ARBA" id="ARBA00012856"/>
    </source>
</evidence>
<comment type="function">
    <text evidence="7 8">Key enzyme in folate metabolism. Catalyzes an essential reaction for de novo glycine and purine synthesis, and for DNA precursor synthesis.</text>
</comment>
<keyword evidence="6 8" id="KW-0560">Oxidoreductase</keyword>
<keyword evidence="5 8" id="KW-0521">NADP</keyword>
<comment type="catalytic activity">
    <reaction evidence="8">
        <text>(6S)-5,6,7,8-tetrahydrofolate + NADP(+) = 7,8-dihydrofolate + NADPH + H(+)</text>
        <dbReference type="Rhea" id="RHEA:15009"/>
        <dbReference type="ChEBI" id="CHEBI:15378"/>
        <dbReference type="ChEBI" id="CHEBI:57451"/>
        <dbReference type="ChEBI" id="CHEBI:57453"/>
        <dbReference type="ChEBI" id="CHEBI:57783"/>
        <dbReference type="ChEBI" id="CHEBI:58349"/>
        <dbReference type="EC" id="1.5.1.3"/>
    </reaction>
</comment>
<proteinExistence type="inferred from homology"/>
<evidence type="ECO:0000256" key="4">
    <source>
        <dbReference type="ARBA" id="ARBA00022563"/>
    </source>
</evidence>
<protein>
    <recommendedName>
        <fullName evidence="3 8">Dihydrofolate reductase</fullName>
        <ecNumber evidence="3 8">1.5.1.3</ecNumber>
    </recommendedName>
</protein>
<name>A0A831Z0Z3_UNCKA</name>
<comment type="pathway">
    <text evidence="1 8">Cofactor biosynthesis; tetrahydrofolate biosynthesis; 5,6,7,8-tetrahydrofolate from 7,8-dihydrofolate: step 1/1.</text>
</comment>
<dbReference type="GO" id="GO:0046655">
    <property type="term" value="P:folic acid metabolic process"/>
    <property type="evidence" value="ECO:0007669"/>
    <property type="project" value="TreeGrafter"/>
</dbReference>
<dbReference type="GO" id="GO:0005829">
    <property type="term" value="C:cytosol"/>
    <property type="evidence" value="ECO:0007669"/>
    <property type="project" value="TreeGrafter"/>
</dbReference>
<dbReference type="InterPro" id="IPR017925">
    <property type="entry name" value="DHFR_CS"/>
</dbReference>
<comment type="caution">
    <text evidence="11">The sequence shown here is derived from an EMBL/GenBank/DDBJ whole genome shotgun (WGS) entry which is preliminary data.</text>
</comment>
<reference evidence="11" key="1">
    <citation type="journal article" date="2020" name="mSystems">
        <title>Genome- and Community-Level Interaction Insights into Carbon Utilization and Element Cycling Functions of Hydrothermarchaeota in Hydrothermal Sediment.</title>
        <authorList>
            <person name="Zhou Z."/>
            <person name="Liu Y."/>
            <person name="Xu W."/>
            <person name="Pan J."/>
            <person name="Luo Z.H."/>
            <person name="Li M."/>
        </authorList>
    </citation>
    <scope>NUCLEOTIDE SEQUENCE [LARGE SCALE GENOMIC DNA]</scope>
    <source>
        <strain evidence="11">SpSt-361</strain>
    </source>
</reference>